<keyword evidence="9" id="KW-1185">Reference proteome</keyword>
<dbReference type="PANTHER" id="PTHR24264">
    <property type="entry name" value="TRYPSIN-RELATED"/>
    <property type="match status" value="1"/>
</dbReference>
<protein>
    <submittedName>
        <fullName evidence="10">Trypsin-2-like isoform X1</fullName>
    </submittedName>
</protein>
<sequence length="332" mass="35864">MKSSSVTPYCLPQHPESQRKAVSRKFGCPKFQTFRRAEISCPPLQEKRQGAYLCRAAKEPEFPDYGSGACTGSTISDGNPLSGYQNDPAFPEEVQRIIGGSAASLGNFPWQARLDGPLLCGGTLVHPSYVVTAAHCFFYNGQDYTNPGHWTIRLGEIYPNSQENTEQAINAASVTVHSGYNQWATPDYDIAVIRLRHAASINNYVSPLSLPTYDAPDGTNCVVSGFGDTTGNGNLASRLMYVYVPVMNRNTCNYYMNGAITSRMFCAGYDSGGRDSCQGDSGGPLACQLGGTWTLSGVVSWGNGCALAGNPGIYTRVTQFRSWLSQNTGYAI</sequence>
<keyword evidence="2" id="KW-0964">Secreted</keyword>
<dbReference type="PANTHER" id="PTHR24264:SF65">
    <property type="entry name" value="SRCR DOMAIN-CONTAINING PROTEIN"/>
    <property type="match status" value="1"/>
</dbReference>
<evidence type="ECO:0000256" key="2">
    <source>
        <dbReference type="ARBA" id="ARBA00022525"/>
    </source>
</evidence>
<name>A0A9J7LRL2_BRAFL</name>
<dbReference type="Proteomes" id="UP000001554">
    <property type="component" value="Chromosome 9"/>
</dbReference>
<dbReference type="PROSITE" id="PS00135">
    <property type="entry name" value="TRYPSIN_SER"/>
    <property type="match status" value="1"/>
</dbReference>
<dbReference type="InterPro" id="IPR050127">
    <property type="entry name" value="Serine_Proteases_S1"/>
</dbReference>
<dbReference type="SMART" id="SM00020">
    <property type="entry name" value="Tryp_SPc"/>
    <property type="match status" value="1"/>
</dbReference>
<dbReference type="GO" id="GO:0004252">
    <property type="term" value="F:serine-type endopeptidase activity"/>
    <property type="evidence" value="ECO:0000318"/>
    <property type="project" value="GO_Central"/>
</dbReference>
<evidence type="ECO:0000256" key="7">
    <source>
        <dbReference type="RuleBase" id="RU363034"/>
    </source>
</evidence>
<dbReference type="PRINTS" id="PR00722">
    <property type="entry name" value="CHYMOTRYPSIN"/>
</dbReference>
<dbReference type="SUPFAM" id="SSF50494">
    <property type="entry name" value="Trypsin-like serine proteases"/>
    <property type="match status" value="1"/>
</dbReference>
<dbReference type="InterPro" id="IPR001254">
    <property type="entry name" value="Trypsin_dom"/>
</dbReference>
<dbReference type="InterPro" id="IPR033116">
    <property type="entry name" value="TRYPSIN_SER"/>
</dbReference>
<reference evidence="10" key="2">
    <citation type="submission" date="2025-08" db="UniProtKB">
        <authorList>
            <consortium name="RefSeq"/>
        </authorList>
    </citation>
    <scope>IDENTIFICATION</scope>
    <source>
        <strain evidence="10">S238N-H82</strain>
        <tissue evidence="10">Testes</tissue>
    </source>
</reference>
<dbReference type="CDD" id="cd00190">
    <property type="entry name" value="Tryp_SPc"/>
    <property type="match status" value="1"/>
</dbReference>
<dbReference type="InterPro" id="IPR018114">
    <property type="entry name" value="TRYPSIN_HIS"/>
</dbReference>
<dbReference type="GeneID" id="118422460"/>
<evidence type="ECO:0000256" key="4">
    <source>
        <dbReference type="ARBA" id="ARBA00022801"/>
    </source>
</evidence>
<evidence type="ECO:0000256" key="1">
    <source>
        <dbReference type="ARBA" id="ARBA00004613"/>
    </source>
</evidence>
<evidence type="ECO:0000259" key="8">
    <source>
        <dbReference type="PROSITE" id="PS50240"/>
    </source>
</evidence>
<accession>A0A9J7LRL2</accession>
<dbReference type="PROSITE" id="PS00134">
    <property type="entry name" value="TRYPSIN_HIS"/>
    <property type="match status" value="1"/>
</dbReference>
<dbReference type="KEGG" id="bfo:118422460"/>
<comment type="subcellular location">
    <subcellularLocation>
        <location evidence="1">Secreted</location>
    </subcellularLocation>
</comment>
<evidence type="ECO:0000256" key="3">
    <source>
        <dbReference type="ARBA" id="ARBA00022670"/>
    </source>
</evidence>
<feature type="domain" description="Peptidase S1" evidence="8">
    <location>
        <begin position="97"/>
        <end position="329"/>
    </location>
</feature>
<dbReference type="Gene3D" id="2.40.10.10">
    <property type="entry name" value="Trypsin-like serine proteases"/>
    <property type="match status" value="3"/>
</dbReference>
<dbReference type="InterPro" id="IPR043504">
    <property type="entry name" value="Peptidase_S1_PA_chymotrypsin"/>
</dbReference>
<dbReference type="FunFam" id="2.40.10.10:FF:000003">
    <property type="entry name" value="Transmembrane serine protease 3"/>
    <property type="match status" value="1"/>
</dbReference>
<dbReference type="InterPro" id="IPR001314">
    <property type="entry name" value="Peptidase_S1A"/>
</dbReference>
<gene>
    <name evidence="10" type="primary">LOC118422460</name>
</gene>
<dbReference type="Pfam" id="PF00089">
    <property type="entry name" value="Trypsin"/>
    <property type="match status" value="1"/>
</dbReference>
<keyword evidence="4 7" id="KW-0378">Hydrolase</keyword>
<keyword evidence="6" id="KW-1015">Disulfide bond</keyword>
<dbReference type="OrthoDB" id="93664at2759"/>
<dbReference type="GO" id="GO:0006508">
    <property type="term" value="P:proteolysis"/>
    <property type="evidence" value="ECO:0000318"/>
    <property type="project" value="GO_Central"/>
</dbReference>
<keyword evidence="3 7" id="KW-0645">Protease</keyword>
<dbReference type="InterPro" id="IPR009003">
    <property type="entry name" value="Peptidase_S1_PA"/>
</dbReference>
<dbReference type="AlphaFoldDB" id="A0A9J7LRL2"/>
<organism evidence="9 10">
    <name type="scientific">Branchiostoma floridae</name>
    <name type="common">Florida lancelet</name>
    <name type="synonym">Amphioxus</name>
    <dbReference type="NCBI Taxonomy" id="7739"/>
    <lineage>
        <taxon>Eukaryota</taxon>
        <taxon>Metazoa</taxon>
        <taxon>Chordata</taxon>
        <taxon>Cephalochordata</taxon>
        <taxon>Leptocardii</taxon>
        <taxon>Amphioxiformes</taxon>
        <taxon>Branchiostomatidae</taxon>
        <taxon>Branchiostoma</taxon>
    </lineage>
</organism>
<evidence type="ECO:0000256" key="6">
    <source>
        <dbReference type="ARBA" id="ARBA00023157"/>
    </source>
</evidence>
<proteinExistence type="predicted"/>
<dbReference type="RefSeq" id="XP_035685945.1">
    <property type="nucleotide sequence ID" value="XM_035830052.1"/>
</dbReference>
<evidence type="ECO:0000313" key="9">
    <source>
        <dbReference type="Proteomes" id="UP000001554"/>
    </source>
</evidence>
<dbReference type="PROSITE" id="PS50240">
    <property type="entry name" value="TRYPSIN_DOM"/>
    <property type="match status" value="1"/>
</dbReference>
<keyword evidence="5 7" id="KW-0720">Serine protease</keyword>
<reference evidence="9" key="1">
    <citation type="journal article" date="2020" name="Nat. Ecol. Evol.">
        <title>Deeply conserved synteny resolves early events in vertebrate evolution.</title>
        <authorList>
            <person name="Simakov O."/>
            <person name="Marletaz F."/>
            <person name="Yue J.X."/>
            <person name="O'Connell B."/>
            <person name="Jenkins J."/>
            <person name="Brandt A."/>
            <person name="Calef R."/>
            <person name="Tung C.H."/>
            <person name="Huang T.K."/>
            <person name="Schmutz J."/>
            <person name="Satoh N."/>
            <person name="Yu J.K."/>
            <person name="Putnam N.H."/>
            <person name="Green R.E."/>
            <person name="Rokhsar D.S."/>
        </authorList>
    </citation>
    <scope>NUCLEOTIDE SEQUENCE [LARGE SCALE GENOMIC DNA]</scope>
    <source>
        <strain evidence="9">S238N-H82</strain>
    </source>
</reference>
<evidence type="ECO:0000313" key="10">
    <source>
        <dbReference type="RefSeq" id="XP_035685945.1"/>
    </source>
</evidence>
<evidence type="ECO:0000256" key="5">
    <source>
        <dbReference type="ARBA" id="ARBA00022825"/>
    </source>
</evidence>
<dbReference type="GO" id="GO:0005615">
    <property type="term" value="C:extracellular space"/>
    <property type="evidence" value="ECO:0000318"/>
    <property type="project" value="GO_Central"/>
</dbReference>